<name>A0A223EJW7_9BACI</name>
<dbReference type="OrthoDB" id="9967019at2"/>
<evidence type="ECO:0000313" key="2">
    <source>
        <dbReference type="Proteomes" id="UP000214618"/>
    </source>
</evidence>
<organism evidence="1 2">
    <name type="scientific">Peribacillus simplex NBRC 15720 = DSM 1321</name>
    <dbReference type="NCBI Taxonomy" id="1349754"/>
    <lineage>
        <taxon>Bacteria</taxon>
        <taxon>Bacillati</taxon>
        <taxon>Bacillota</taxon>
        <taxon>Bacilli</taxon>
        <taxon>Bacillales</taxon>
        <taxon>Bacillaceae</taxon>
        <taxon>Peribacillus</taxon>
    </lineage>
</organism>
<evidence type="ECO:0000313" key="1">
    <source>
        <dbReference type="EMBL" id="ASS95539.1"/>
    </source>
</evidence>
<dbReference type="RefSeq" id="WP_063235252.1">
    <property type="nucleotide sequence ID" value="NZ_BCVO01000023.1"/>
</dbReference>
<dbReference type="Proteomes" id="UP000214618">
    <property type="component" value="Chromosome"/>
</dbReference>
<sequence>MIGLNPCKIIEIQTSKENVPDTSRFSTIFHMLTSLKLFNFSKTWNYKVFISKKKRCVLVMKSKLNIWYTNAKGRQSVDFYAQLLSPSNVEKTREANTP</sequence>
<reference evidence="1 2" key="1">
    <citation type="submission" date="2016-10" db="EMBL/GenBank/DDBJ databases">
        <title>The whole genome sequencing and assembly of Bacillus simplex DSM 1321 strain.</title>
        <authorList>
            <person name="Park M.-K."/>
            <person name="Lee Y.-J."/>
            <person name="Yi H."/>
            <person name="Bahn Y.-S."/>
            <person name="Kim J.F."/>
            <person name="Lee D.-W."/>
        </authorList>
    </citation>
    <scope>NUCLEOTIDE SEQUENCE [LARGE SCALE GENOMIC DNA]</scope>
    <source>
        <strain evidence="1 2">DSM 1321</strain>
    </source>
</reference>
<gene>
    <name evidence="1" type="ORF">BS1321_17465</name>
</gene>
<protein>
    <submittedName>
        <fullName evidence="1">Uncharacterized protein</fullName>
    </submittedName>
</protein>
<dbReference type="AlphaFoldDB" id="A0A223EJW7"/>
<accession>A0A223EJW7</accession>
<proteinExistence type="predicted"/>
<dbReference type="GeneID" id="56474551"/>
<dbReference type="EMBL" id="CP017704">
    <property type="protein sequence ID" value="ASS95539.1"/>
    <property type="molecule type" value="Genomic_DNA"/>
</dbReference>